<comment type="similarity">
    <text evidence="2 7">Belongs to the dihydrofolate reductase family.</text>
</comment>
<comment type="catalytic activity">
    <reaction evidence="7">
        <text>(6S)-5,6,7,8-tetrahydrofolate + NADP(+) = 7,8-dihydrofolate + NADPH + H(+)</text>
        <dbReference type="Rhea" id="RHEA:15009"/>
        <dbReference type="ChEBI" id="CHEBI:15378"/>
        <dbReference type="ChEBI" id="CHEBI:57451"/>
        <dbReference type="ChEBI" id="CHEBI:57453"/>
        <dbReference type="ChEBI" id="CHEBI:57783"/>
        <dbReference type="ChEBI" id="CHEBI:58349"/>
        <dbReference type="EC" id="1.5.1.3"/>
    </reaction>
</comment>
<dbReference type="RefSeq" id="WP_000624473.1">
    <property type="nucleotide sequence ID" value="NZ_CP013278.1"/>
</dbReference>
<dbReference type="EC" id="1.5.1.3" evidence="3 7"/>
<dbReference type="GO" id="GO:0046452">
    <property type="term" value="P:dihydrofolate metabolic process"/>
    <property type="evidence" value="ECO:0007669"/>
    <property type="project" value="TreeGrafter"/>
</dbReference>
<dbReference type="GO" id="GO:0046654">
    <property type="term" value="P:tetrahydrofolate biosynthetic process"/>
    <property type="evidence" value="ECO:0007669"/>
    <property type="project" value="UniProtKB-UniPathway"/>
</dbReference>
<keyword evidence="8" id="KW-0614">Plasmid</keyword>
<comment type="pathway">
    <text evidence="1 7">Cofactor biosynthesis; tetrahydrofolate biosynthesis; 5,6,7,8-tetrahydrofolate from 7,8-dihydrofolate: step 1/1.</text>
</comment>
<dbReference type="SUPFAM" id="SSF53597">
    <property type="entry name" value="Dihydrofolate reductase-like"/>
    <property type="match status" value="1"/>
</dbReference>
<evidence type="ECO:0000256" key="6">
    <source>
        <dbReference type="ARBA" id="ARBA00023002"/>
    </source>
</evidence>
<dbReference type="Pfam" id="PF00186">
    <property type="entry name" value="DHFR_1"/>
    <property type="match status" value="1"/>
</dbReference>
<evidence type="ECO:0000256" key="4">
    <source>
        <dbReference type="ARBA" id="ARBA00022563"/>
    </source>
</evidence>
<dbReference type="PANTHER" id="PTHR48069:SF3">
    <property type="entry name" value="DIHYDROFOLATE REDUCTASE"/>
    <property type="match status" value="1"/>
</dbReference>
<dbReference type="GO" id="GO:0004146">
    <property type="term" value="F:dihydrofolate reductase activity"/>
    <property type="evidence" value="ECO:0007669"/>
    <property type="project" value="UniProtKB-EC"/>
</dbReference>
<evidence type="ECO:0000256" key="3">
    <source>
        <dbReference type="ARBA" id="ARBA00012856"/>
    </source>
</evidence>
<dbReference type="GO" id="GO:0046655">
    <property type="term" value="P:folic acid metabolic process"/>
    <property type="evidence" value="ECO:0007669"/>
    <property type="project" value="TreeGrafter"/>
</dbReference>
<dbReference type="PRINTS" id="PR00070">
    <property type="entry name" value="DHFR"/>
</dbReference>
<dbReference type="UniPathway" id="UPA00077">
    <property type="reaction ID" value="UER00158"/>
</dbReference>
<sequence>MISLIVAADENNAIGFENKLLCRLKDDMKHFIKKTKGKPIIMGYKTFASLGHKPLKDRFNIVLTRSPMALTLDHLHLVGENLVFESLEYIQFMIEQSKDKEIVVIGGQQTYELFLPMASRVYLTRIHHSFPEADSYFPMLDSSEWSSKLDAKHAESEDNDHPFSIYTFERKG</sequence>
<keyword evidence="5 7" id="KW-0521">NADP</keyword>
<proteinExistence type="inferred from homology"/>
<dbReference type="PIRSF" id="PIRSF000194">
    <property type="entry name" value="DHFR"/>
    <property type="match status" value="1"/>
</dbReference>
<dbReference type="EMBL" id="CP013278">
    <property type="protein sequence ID" value="AND28548.1"/>
    <property type="molecule type" value="Genomic_DNA"/>
</dbReference>
<protein>
    <recommendedName>
        <fullName evidence="3 7">Dihydrofolate reductase</fullName>
        <ecNumber evidence="3 7">1.5.1.3</ecNumber>
    </recommendedName>
</protein>
<dbReference type="InterPro" id="IPR001796">
    <property type="entry name" value="DHFR_dom"/>
</dbReference>
<dbReference type="CDD" id="cd00209">
    <property type="entry name" value="DHFR"/>
    <property type="match status" value="1"/>
</dbReference>
<reference evidence="8" key="1">
    <citation type="journal article" date="2017" name="Res. Microbiol.">
        <title>Comparative genomics of extrachromosomal elements in Bacillus thuringiensis subsp. israelensis.</title>
        <authorList>
            <person name="Bolotin A."/>
            <person name="Gillis A."/>
            <person name="Sanchis V."/>
            <person name="Nielsen-LeRoux C."/>
            <person name="Mahillon J."/>
            <person name="Lereclus D."/>
            <person name="Sorokin A."/>
        </authorList>
    </citation>
    <scope>NUCLEOTIDE SEQUENCE</scope>
    <source>
        <strain evidence="8">AM65-52</strain>
        <plasmid evidence="8">pAM65-52-3-235K</plasmid>
    </source>
</reference>
<dbReference type="InterPro" id="IPR024072">
    <property type="entry name" value="DHFR-like_dom_sf"/>
</dbReference>
<keyword evidence="6 7" id="KW-0560">Oxidoreductase</keyword>
<dbReference type="GO" id="GO:0005829">
    <property type="term" value="C:cytosol"/>
    <property type="evidence" value="ECO:0007669"/>
    <property type="project" value="TreeGrafter"/>
</dbReference>
<evidence type="ECO:0000256" key="2">
    <source>
        <dbReference type="ARBA" id="ARBA00009539"/>
    </source>
</evidence>
<evidence type="ECO:0000256" key="7">
    <source>
        <dbReference type="PIRNR" id="PIRNR000194"/>
    </source>
</evidence>
<accession>A0A160LKR0</accession>
<dbReference type="InterPro" id="IPR012259">
    <property type="entry name" value="DHFR"/>
</dbReference>
<dbReference type="GO" id="GO:0006730">
    <property type="term" value="P:one-carbon metabolic process"/>
    <property type="evidence" value="ECO:0007669"/>
    <property type="project" value="UniProtKB-KW"/>
</dbReference>
<comment type="function">
    <text evidence="7">Key enzyme in folate metabolism. Catalyzes an essential reaction for de novo glycine and purine synthesis, and for DNA precursor synthesis.</text>
</comment>
<dbReference type="Gene3D" id="3.40.430.10">
    <property type="entry name" value="Dihydrofolate Reductase, subunit A"/>
    <property type="match status" value="1"/>
</dbReference>
<geneLocation type="plasmid" evidence="8">
    <name>pAM65-52-3-235K</name>
</geneLocation>
<evidence type="ECO:0000256" key="1">
    <source>
        <dbReference type="ARBA" id="ARBA00004903"/>
    </source>
</evidence>
<evidence type="ECO:0000256" key="5">
    <source>
        <dbReference type="ARBA" id="ARBA00022857"/>
    </source>
</evidence>
<name>A0A160LKR0_BACTI</name>
<organism evidence="8">
    <name type="scientific">Bacillus thuringiensis subsp. israelensis</name>
    <dbReference type="NCBI Taxonomy" id="1430"/>
    <lineage>
        <taxon>Bacteria</taxon>
        <taxon>Bacillati</taxon>
        <taxon>Bacillota</taxon>
        <taxon>Bacilli</taxon>
        <taxon>Bacillales</taxon>
        <taxon>Bacillaceae</taxon>
        <taxon>Bacillus</taxon>
        <taxon>Bacillus cereus group</taxon>
    </lineage>
</organism>
<dbReference type="PANTHER" id="PTHR48069">
    <property type="entry name" value="DIHYDROFOLATE REDUCTASE"/>
    <property type="match status" value="1"/>
</dbReference>
<dbReference type="PATRIC" id="fig|1430.6.peg.2089"/>
<evidence type="ECO:0000313" key="8">
    <source>
        <dbReference type="EMBL" id="AND28548.1"/>
    </source>
</evidence>
<dbReference type="PROSITE" id="PS51330">
    <property type="entry name" value="DHFR_2"/>
    <property type="match status" value="1"/>
</dbReference>
<keyword evidence="4 7" id="KW-0554">One-carbon metabolism</keyword>
<dbReference type="AlphaFoldDB" id="A0A160LKR0"/>
<gene>
    <name evidence="8" type="ORF">ATN07_33090</name>
</gene>
<dbReference type="GO" id="GO:0050661">
    <property type="term" value="F:NADP binding"/>
    <property type="evidence" value="ECO:0007669"/>
    <property type="project" value="InterPro"/>
</dbReference>